<proteinExistence type="predicted"/>
<evidence type="ECO:0000313" key="1">
    <source>
        <dbReference type="EMBL" id="QHS89536.1"/>
    </source>
</evidence>
<dbReference type="EMBL" id="MN739112">
    <property type="protein sequence ID" value="QHS89536.1"/>
    <property type="molecule type" value="Genomic_DNA"/>
</dbReference>
<evidence type="ECO:0008006" key="2">
    <source>
        <dbReference type="Google" id="ProtNLM"/>
    </source>
</evidence>
<organism evidence="1">
    <name type="scientific">viral metagenome</name>
    <dbReference type="NCBI Taxonomy" id="1070528"/>
    <lineage>
        <taxon>unclassified sequences</taxon>
        <taxon>metagenomes</taxon>
        <taxon>organismal metagenomes</taxon>
    </lineage>
</organism>
<protein>
    <recommendedName>
        <fullName evidence="2">Swiss Army Knife RNA repair protein HAD domain-containing protein</fullName>
    </recommendedName>
</protein>
<name>A0A6C0BBP8_9ZZZZ</name>
<dbReference type="AlphaFoldDB" id="A0A6C0BBP8"/>
<reference evidence="1" key="1">
    <citation type="journal article" date="2020" name="Nature">
        <title>Giant virus diversity and host interactions through global metagenomics.</title>
        <authorList>
            <person name="Schulz F."/>
            <person name="Roux S."/>
            <person name="Paez-Espino D."/>
            <person name="Jungbluth S."/>
            <person name="Walsh D.A."/>
            <person name="Denef V.J."/>
            <person name="McMahon K.D."/>
            <person name="Konstantinidis K.T."/>
            <person name="Eloe-Fadrosh E.A."/>
            <person name="Kyrpides N.C."/>
            <person name="Woyke T."/>
        </authorList>
    </citation>
    <scope>NUCLEOTIDE SEQUENCE</scope>
    <source>
        <strain evidence="1">GVMAG-M-3300010158-60</strain>
    </source>
</reference>
<sequence length="235" mass="26999">MVKAAHTRLFLDLDGVFFDFEKSAIAILGESTKQAELKKREIWHELMDHKPSFFANLELMPGADALWLEIREFLERSGQNTPIFLTGCPRYKREEAEMGKEACVKKYFIKGEVHKISVKEDATIDDAMVYQERLNELLKTVGPNDAILILCRPDQKNFFSLTLPIPILLDDRDKAGPLWTQHPASLFIHHTSEPAANNNNSVRASLSEKAVDRSIERLREMKGGNRRITHRKRRT</sequence>
<accession>A0A6C0BBP8</accession>